<evidence type="ECO:0000313" key="6">
    <source>
        <dbReference type="EMBL" id="WOG87746.1"/>
    </source>
</evidence>
<organism evidence="6 7">
    <name type="scientific">Daucus carota subsp. sativus</name>
    <name type="common">Carrot</name>
    <dbReference type="NCBI Taxonomy" id="79200"/>
    <lineage>
        <taxon>Eukaryota</taxon>
        <taxon>Viridiplantae</taxon>
        <taxon>Streptophyta</taxon>
        <taxon>Embryophyta</taxon>
        <taxon>Tracheophyta</taxon>
        <taxon>Spermatophyta</taxon>
        <taxon>Magnoliopsida</taxon>
        <taxon>eudicotyledons</taxon>
        <taxon>Gunneridae</taxon>
        <taxon>Pentapetalae</taxon>
        <taxon>asterids</taxon>
        <taxon>campanulids</taxon>
        <taxon>Apiales</taxon>
        <taxon>Apiaceae</taxon>
        <taxon>Apioideae</taxon>
        <taxon>Scandiceae</taxon>
        <taxon>Daucinae</taxon>
        <taxon>Daucus</taxon>
        <taxon>Daucus sect. Daucus</taxon>
    </lineage>
</organism>
<dbReference type="InterPro" id="IPR044174">
    <property type="entry name" value="BC10-like"/>
</dbReference>
<protein>
    <submittedName>
        <fullName evidence="6">Uncharacterized protein</fullName>
    </submittedName>
</protein>
<dbReference type="OrthoDB" id="191334at2759"/>
<comment type="subcellular location">
    <subcellularLocation>
        <location evidence="1">Membrane</location>
        <topology evidence="1">Single-pass type II membrane protein</topology>
    </subcellularLocation>
</comment>
<dbReference type="AlphaFoldDB" id="A0A166DK93"/>
<dbReference type="PANTHER" id="PTHR31042:SF140">
    <property type="entry name" value="CORE-2_I-BRANCHING BETA-1,6-N-ACETYLGLUCOSAMINYLTRANSFERASE FAMILY PROTEIN"/>
    <property type="match status" value="1"/>
</dbReference>
<name>A0A166DK93_DAUCS</name>
<dbReference type="GO" id="GO:0016757">
    <property type="term" value="F:glycosyltransferase activity"/>
    <property type="evidence" value="ECO:0007669"/>
    <property type="project" value="UniProtKB-KW"/>
</dbReference>
<gene>
    <name evidence="6" type="ORF">DCAR_0206977</name>
</gene>
<keyword evidence="4" id="KW-0472">Membrane</keyword>
<evidence type="ECO:0000256" key="1">
    <source>
        <dbReference type="ARBA" id="ARBA00004606"/>
    </source>
</evidence>
<evidence type="ECO:0000256" key="3">
    <source>
        <dbReference type="ARBA" id="ARBA00022679"/>
    </source>
</evidence>
<reference evidence="6" key="2">
    <citation type="submission" date="2022-03" db="EMBL/GenBank/DDBJ databases">
        <title>Draft title - Genomic analysis of global carrot germplasm unveils the trajectory of domestication and the origin of high carotenoid orange carrot.</title>
        <authorList>
            <person name="Iorizzo M."/>
            <person name="Ellison S."/>
            <person name="Senalik D."/>
            <person name="Macko-Podgorni A."/>
            <person name="Grzebelus D."/>
            <person name="Bostan H."/>
            <person name="Rolling W."/>
            <person name="Curaba J."/>
            <person name="Simon P."/>
        </authorList>
    </citation>
    <scope>NUCLEOTIDE SEQUENCE</scope>
    <source>
        <tissue evidence="6">Leaf</tissue>
    </source>
</reference>
<evidence type="ECO:0000313" key="7">
    <source>
        <dbReference type="Proteomes" id="UP000077755"/>
    </source>
</evidence>
<accession>A0A166DK93</accession>
<keyword evidence="5" id="KW-0325">Glycoprotein</keyword>
<evidence type="ECO:0000256" key="4">
    <source>
        <dbReference type="ARBA" id="ARBA00023136"/>
    </source>
</evidence>
<dbReference type="Pfam" id="PF02485">
    <property type="entry name" value="Branch"/>
    <property type="match status" value="1"/>
</dbReference>
<dbReference type="InterPro" id="IPR003406">
    <property type="entry name" value="Glyco_trans_14"/>
</dbReference>
<dbReference type="EMBL" id="CP093344">
    <property type="protein sequence ID" value="WOG87746.1"/>
    <property type="molecule type" value="Genomic_DNA"/>
</dbReference>
<keyword evidence="7" id="KW-1185">Reference proteome</keyword>
<proteinExistence type="predicted"/>
<sequence>MLSSTPTPLIPTLTLFISITIIFFLFNPSLLPTTHRSSPPIPLSDELSDLSLFSRATRRAAAKSRLGTTNQNPKIAFLFLTNTDLYFAPLWQIFFDNYSALYNIYIHVDPTVKITPPGGVFQGRVIKDLHRTYRGTATLISAARRLLATAILDDSSNFYFALVSQQCVPLHSFMFVYNALFRQNVDSVSLDRLSFIEILSNESILPDRYNARGKGVMVPEVPFDKFRVGSQFFVLTRRHSLMVLRDRKLWRKFKIPCINVHSCYPEEHYFSTMLSMLDPKGCSFYTLTRVNWTDSVNGHPHTYYPPEVSAELIYSLRESNSSYSYLFARKFSPDSLNTLLDLSEKVIFKD</sequence>
<evidence type="ECO:0000256" key="5">
    <source>
        <dbReference type="ARBA" id="ARBA00023180"/>
    </source>
</evidence>
<dbReference type="OMA" id="WHRSFIE"/>
<reference evidence="6" key="1">
    <citation type="journal article" date="2016" name="Nat. Genet.">
        <title>A high-quality carrot genome assembly provides new insights into carotenoid accumulation and asterid genome evolution.</title>
        <authorList>
            <person name="Iorizzo M."/>
            <person name="Ellison S."/>
            <person name="Senalik D."/>
            <person name="Zeng P."/>
            <person name="Satapoomin P."/>
            <person name="Huang J."/>
            <person name="Bowman M."/>
            <person name="Iovene M."/>
            <person name="Sanseverino W."/>
            <person name="Cavagnaro P."/>
            <person name="Yildiz M."/>
            <person name="Macko-Podgorni A."/>
            <person name="Moranska E."/>
            <person name="Grzebelus E."/>
            <person name="Grzebelus D."/>
            <person name="Ashrafi H."/>
            <person name="Zheng Z."/>
            <person name="Cheng S."/>
            <person name="Spooner D."/>
            <person name="Van Deynze A."/>
            <person name="Simon P."/>
        </authorList>
    </citation>
    <scope>NUCLEOTIDE SEQUENCE</scope>
    <source>
        <tissue evidence="6">Leaf</tissue>
    </source>
</reference>
<dbReference type="PANTHER" id="PTHR31042">
    <property type="entry name" value="CORE-2/I-BRANCHING BETA-1,6-N-ACETYLGLUCOSAMINYLTRANSFERASE FAMILY PROTEIN-RELATED"/>
    <property type="match status" value="1"/>
</dbReference>
<keyword evidence="3" id="KW-0808">Transferase</keyword>
<keyword evidence="2" id="KW-0328">Glycosyltransferase</keyword>
<dbReference type="Gramene" id="KZN05349">
    <property type="protein sequence ID" value="KZN05349"/>
    <property type="gene ID" value="DCAR_006186"/>
</dbReference>
<dbReference type="Proteomes" id="UP000077755">
    <property type="component" value="Chromosome 2"/>
</dbReference>
<dbReference type="GO" id="GO:0016020">
    <property type="term" value="C:membrane"/>
    <property type="evidence" value="ECO:0007669"/>
    <property type="project" value="UniProtKB-SubCell"/>
</dbReference>
<evidence type="ECO:0000256" key="2">
    <source>
        <dbReference type="ARBA" id="ARBA00022676"/>
    </source>
</evidence>
<dbReference type="KEGG" id="dcr:108206050"/>